<comment type="similarity">
    <text evidence="2">Belongs to the monovalent cation:proton antiporter 2 (CPA2) transporter (TC 2.A.37) family.</text>
</comment>
<evidence type="ECO:0000313" key="11">
    <source>
        <dbReference type="EMBL" id="MFM2483904.1"/>
    </source>
</evidence>
<dbReference type="PANTHER" id="PTHR42751">
    <property type="entry name" value="SODIUM/HYDROGEN EXCHANGER FAMILY/TRKA DOMAIN PROTEIN"/>
    <property type="match status" value="1"/>
</dbReference>
<evidence type="ECO:0000256" key="5">
    <source>
        <dbReference type="ARBA" id="ARBA00022692"/>
    </source>
</evidence>
<dbReference type="InterPro" id="IPR038770">
    <property type="entry name" value="Na+/solute_symporter_sf"/>
</dbReference>
<feature type="transmembrane region" description="Helical" evidence="9">
    <location>
        <begin position="78"/>
        <end position="100"/>
    </location>
</feature>
<dbReference type="Gene3D" id="1.20.1530.20">
    <property type="match status" value="1"/>
</dbReference>
<dbReference type="Gene3D" id="3.40.50.720">
    <property type="entry name" value="NAD(P)-binding Rossmann-like Domain"/>
    <property type="match status" value="1"/>
</dbReference>
<keyword evidence="5 9" id="KW-0812">Transmembrane</keyword>
<accession>A0ABW9G2K1</accession>
<dbReference type="PROSITE" id="PS51201">
    <property type="entry name" value="RCK_N"/>
    <property type="match status" value="1"/>
</dbReference>
<feature type="transmembrane region" description="Helical" evidence="9">
    <location>
        <begin position="112"/>
        <end position="132"/>
    </location>
</feature>
<keyword evidence="4" id="KW-0050">Antiport</keyword>
<feature type="transmembrane region" description="Helical" evidence="9">
    <location>
        <begin position="275"/>
        <end position="299"/>
    </location>
</feature>
<comment type="caution">
    <text evidence="11">The sequence shown here is derived from an EMBL/GenBank/DDBJ whole genome shotgun (WGS) entry which is preliminary data.</text>
</comment>
<reference evidence="11 12" key="1">
    <citation type="journal article" date="2013" name="Int. J. Syst. Evol. Microbiol.">
        <title>Celerinatantimonas yamalensis sp. nov., a cold-adapted diazotrophic bacterium from a cold permafrost brine.</title>
        <authorList>
            <person name="Shcherbakova V."/>
            <person name="Chuvilskaya N."/>
            <person name="Rivkina E."/>
            <person name="Demidov N."/>
            <person name="Uchaeva V."/>
            <person name="Suetin S."/>
            <person name="Suzina N."/>
            <person name="Gilichinsky D."/>
        </authorList>
    </citation>
    <scope>NUCLEOTIDE SEQUENCE [LARGE SCALE GENOMIC DNA]</scope>
    <source>
        <strain evidence="11 12">C7</strain>
    </source>
</reference>
<evidence type="ECO:0000256" key="9">
    <source>
        <dbReference type="SAM" id="Phobius"/>
    </source>
</evidence>
<feature type="transmembrane region" description="Helical" evidence="9">
    <location>
        <begin position="144"/>
        <end position="166"/>
    </location>
</feature>
<dbReference type="PANTHER" id="PTHR42751:SF1">
    <property type="entry name" value="CATION_PROTON ANTIPORTER YBAL-RELATED"/>
    <property type="match status" value="1"/>
</dbReference>
<protein>
    <submittedName>
        <fullName evidence="11">Cation:proton antiporter family protein</fullName>
    </submittedName>
</protein>
<evidence type="ECO:0000256" key="3">
    <source>
        <dbReference type="ARBA" id="ARBA00022448"/>
    </source>
</evidence>
<name>A0ABW9G2K1_9GAMM</name>
<dbReference type="EMBL" id="JBEQCT010000001">
    <property type="protein sequence ID" value="MFM2483904.1"/>
    <property type="molecule type" value="Genomic_DNA"/>
</dbReference>
<evidence type="ECO:0000256" key="2">
    <source>
        <dbReference type="ARBA" id="ARBA00005551"/>
    </source>
</evidence>
<evidence type="ECO:0000256" key="4">
    <source>
        <dbReference type="ARBA" id="ARBA00022449"/>
    </source>
</evidence>
<keyword evidence="3" id="KW-0813">Transport</keyword>
<evidence type="ECO:0000259" key="10">
    <source>
        <dbReference type="PROSITE" id="PS51201"/>
    </source>
</evidence>
<feature type="transmembrane region" description="Helical" evidence="9">
    <location>
        <begin position="251"/>
        <end position="269"/>
    </location>
</feature>
<evidence type="ECO:0000313" key="12">
    <source>
        <dbReference type="Proteomes" id="UP001629953"/>
    </source>
</evidence>
<dbReference type="InterPro" id="IPR006153">
    <property type="entry name" value="Cation/H_exchanger_TM"/>
</dbReference>
<dbReference type="InterPro" id="IPR003148">
    <property type="entry name" value="RCK_N"/>
</dbReference>
<feature type="transmembrane region" description="Helical" evidence="9">
    <location>
        <begin position="201"/>
        <end position="217"/>
    </location>
</feature>
<feature type="transmembrane region" description="Helical" evidence="9">
    <location>
        <begin position="311"/>
        <end position="331"/>
    </location>
</feature>
<evidence type="ECO:0000256" key="6">
    <source>
        <dbReference type="ARBA" id="ARBA00022989"/>
    </source>
</evidence>
<keyword evidence="8 9" id="KW-0472">Membrane</keyword>
<dbReference type="Proteomes" id="UP001629953">
    <property type="component" value="Unassembled WGS sequence"/>
</dbReference>
<dbReference type="Pfam" id="PF00999">
    <property type="entry name" value="Na_H_Exchanger"/>
    <property type="match status" value="1"/>
</dbReference>
<comment type="subcellular location">
    <subcellularLocation>
        <location evidence="1">Membrane</location>
        <topology evidence="1">Multi-pass membrane protein</topology>
    </subcellularLocation>
</comment>
<dbReference type="Pfam" id="PF02254">
    <property type="entry name" value="TrkA_N"/>
    <property type="match status" value="1"/>
</dbReference>
<dbReference type="RefSeq" id="WP_408622056.1">
    <property type="nucleotide sequence ID" value="NZ_JBEQCT010000001.1"/>
</dbReference>
<sequence length="532" mass="58947">MSSMDSIIMLSTAAASGLLFQLLKLPPLLGFLAAGFAIHLFGIRDTPLIDTLADLGVTLLLFSVGLKLNIRTLLKTEVYGTAGLHLVMNGLLFLVLLLGFKWLNIPHLSQLSINSLSLLAFALSFSSTVFAVKMLQEKSELQSLYGRVAIGILVMQDLFAVIYLSISSGQTPSIWALSLLLLIPLRPLLLRLINRTGHGEVQLLIGFFLAFVMGYQWFDSVHIKPDLGALLVGMLLAGTPQANSLSRDLFAFKELFLVAFFLSIGIHYFPTVDALLTAILLTLLLPLKAIIYFFLMLIFRLRARTALMGTVSLANYSEFGLIVTAIAVKHSLLDGEWLAILAIALSLSFIIIAPISQQADQLYQRLQPILQRMQRKRLHLDDLPIELGNMEIVILGMGRIGSGAYDLMSQYYPDKVIGIDTNLEKVQVNGDKGRVVIQGDATDSDFWEKLVPSKTVKLILLTMPHHNGNEYALTQLRRRHYPGKIAAICRYEEDEASLRELGVDQVVNLYEEAGLGFAQHIYDTLDITPSHI</sequence>
<feature type="transmembrane region" description="Helical" evidence="9">
    <location>
        <begin position="337"/>
        <end position="355"/>
    </location>
</feature>
<dbReference type="SUPFAM" id="SSF51735">
    <property type="entry name" value="NAD(P)-binding Rossmann-fold domains"/>
    <property type="match status" value="1"/>
</dbReference>
<dbReference type="InterPro" id="IPR036291">
    <property type="entry name" value="NAD(P)-bd_dom_sf"/>
</dbReference>
<gene>
    <name evidence="11" type="ORF">ABUE30_02290</name>
</gene>
<keyword evidence="7" id="KW-0406">Ion transport</keyword>
<organism evidence="11 12">
    <name type="scientific">Celerinatantimonas yamalensis</name>
    <dbReference type="NCBI Taxonomy" id="559956"/>
    <lineage>
        <taxon>Bacteria</taxon>
        <taxon>Pseudomonadati</taxon>
        <taxon>Pseudomonadota</taxon>
        <taxon>Gammaproteobacteria</taxon>
        <taxon>Celerinatantimonadaceae</taxon>
        <taxon>Celerinatantimonas</taxon>
    </lineage>
</organism>
<keyword evidence="12" id="KW-1185">Reference proteome</keyword>
<feature type="transmembrane region" description="Helical" evidence="9">
    <location>
        <begin position="223"/>
        <end position="239"/>
    </location>
</feature>
<feature type="transmembrane region" description="Helical" evidence="9">
    <location>
        <begin position="48"/>
        <end position="66"/>
    </location>
</feature>
<evidence type="ECO:0000256" key="8">
    <source>
        <dbReference type="ARBA" id="ARBA00023136"/>
    </source>
</evidence>
<feature type="transmembrane region" description="Helical" evidence="9">
    <location>
        <begin position="172"/>
        <end position="189"/>
    </location>
</feature>
<feature type="domain" description="RCK N-terminal" evidence="10">
    <location>
        <begin position="389"/>
        <end position="507"/>
    </location>
</feature>
<proteinExistence type="inferred from homology"/>
<evidence type="ECO:0000256" key="1">
    <source>
        <dbReference type="ARBA" id="ARBA00004141"/>
    </source>
</evidence>
<evidence type="ECO:0000256" key="7">
    <source>
        <dbReference type="ARBA" id="ARBA00023065"/>
    </source>
</evidence>
<keyword evidence="6 9" id="KW-1133">Transmembrane helix</keyword>